<evidence type="ECO:0000256" key="4">
    <source>
        <dbReference type="ARBA" id="ARBA00023163"/>
    </source>
</evidence>
<keyword evidence="4" id="KW-0804">Transcription</keyword>
<evidence type="ECO:0000256" key="3">
    <source>
        <dbReference type="ARBA" id="ARBA00023125"/>
    </source>
</evidence>
<dbReference type="PANTHER" id="PTHR30118">
    <property type="entry name" value="HTH-TYPE TRANSCRIPTIONAL REGULATOR LEUO-RELATED"/>
    <property type="match status" value="1"/>
</dbReference>
<dbReference type="GO" id="GO:0003677">
    <property type="term" value="F:DNA binding"/>
    <property type="evidence" value="ECO:0007669"/>
    <property type="project" value="UniProtKB-KW"/>
</dbReference>
<feature type="domain" description="HTH lysR-type" evidence="5">
    <location>
        <begin position="8"/>
        <end position="65"/>
    </location>
</feature>
<comment type="similarity">
    <text evidence="1">Belongs to the LysR transcriptional regulatory family.</text>
</comment>
<dbReference type="RefSeq" id="WP_146861582.1">
    <property type="nucleotide sequence ID" value="NZ_BJTZ01000002.1"/>
</dbReference>
<name>A0A510UGJ9_ALIFS</name>
<protein>
    <submittedName>
        <fullName evidence="6">LysR family transcriptional regulator</fullName>
    </submittedName>
</protein>
<gene>
    <name evidence="6" type="ORF">AFI02nite_05660</name>
</gene>
<dbReference type="Pfam" id="PF00126">
    <property type="entry name" value="HTH_1"/>
    <property type="match status" value="1"/>
</dbReference>
<dbReference type="InterPro" id="IPR036390">
    <property type="entry name" value="WH_DNA-bd_sf"/>
</dbReference>
<dbReference type="InterPro" id="IPR050389">
    <property type="entry name" value="LysR-type_TF"/>
</dbReference>
<dbReference type="Gene3D" id="3.40.190.10">
    <property type="entry name" value="Periplasmic binding protein-like II"/>
    <property type="match status" value="2"/>
</dbReference>
<keyword evidence="3" id="KW-0238">DNA-binding</keyword>
<dbReference type="SUPFAM" id="SSF46785">
    <property type="entry name" value="Winged helix' DNA-binding domain"/>
    <property type="match status" value="1"/>
</dbReference>
<dbReference type="Gene3D" id="1.10.10.10">
    <property type="entry name" value="Winged helix-like DNA-binding domain superfamily/Winged helix DNA-binding domain"/>
    <property type="match status" value="1"/>
</dbReference>
<dbReference type="PANTHER" id="PTHR30118:SF15">
    <property type="entry name" value="TRANSCRIPTIONAL REGULATORY PROTEIN"/>
    <property type="match status" value="1"/>
</dbReference>
<evidence type="ECO:0000259" key="5">
    <source>
        <dbReference type="PROSITE" id="PS50931"/>
    </source>
</evidence>
<accession>A0A510UGJ9</accession>
<dbReference type="EMBL" id="BJTZ01000002">
    <property type="protein sequence ID" value="GEK12530.1"/>
    <property type="molecule type" value="Genomic_DNA"/>
</dbReference>
<dbReference type="InterPro" id="IPR036388">
    <property type="entry name" value="WH-like_DNA-bd_sf"/>
</dbReference>
<comment type="caution">
    <text evidence="6">The sequence shown here is derived from an EMBL/GenBank/DDBJ whole genome shotgun (WGS) entry which is preliminary data.</text>
</comment>
<dbReference type="PRINTS" id="PR00039">
    <property type="entry name" value="HTHLYSR"/>
</dbReference>
<dbReference type="AlphaFoldDB" id="A0A510UGJ9"/>
<dbReference type="PROSITE" id="PS50931">
    <property type="entry name" value="HTH_LYSR"/>
    <property type="match status" value="1"/>
</dbReference>
<keyword evidence="2" id="KW-0805">Transcription regulation</keyword>
<organism evidence="6 7">
    <name type="scientific">Aliivibrio fischeri</name>
    <name type="common">Vibrio fischeri</name>
    <dbReference type="NCBI Taxonomy" id="668"/>
    <lineage>
        <taxon>Bacteria</taxon>
        <taxon>Pseudomonadati</taxon>
        <taxon>Pseudomonadota</taxon>
        <taxon>Gammaproteobacteria</taxon>
        <taxon>Vibrionales</taxon>
        <taxon>Vibrionaceae</taxon>
        <taxon>Aliivibrio</taxon>
    </lineage>
</organism>
<proteinExistence type="inferred from homology"/>
<dbReference type="InterPro" id="IPR005119">
    <property type="entry name" value="LysR_subst-bd"/>
</dbReference>
<dbReference type="SUPFAM" id="SSF53850">
    <property type="entry name" value="Periplasmic binding protein-like II"/>
    <property type="match status" value="1"/>
</dbReference>
<reference evidence="6 7" key="1">
    <citation type="submission" date="2019-07" db="EMBL/GenBank/DDBJ databases">
        <title>Whole genome shotgun sequence of Aliivibrio fischeri NBRC 101058.</title>
        <authorList>
            <person name="Hosoyama A."/>
            <person name="Uohara A."/>
            <person name="Ohji S."/>
            <person name="Ichikawa N."/>
        </authorList>
    </citation>
    <scope>NUCLEOTIDE SEQUENCE [LARGE SCALE GENOMIC DNA]</scope>
    <source>
        <strain evidence="6 7">NBRC 101058</strain>
    </source>
</reference>
<dbReference type="Proteomes" id="UP000321787">
    <property type="component" value="Unassembled WGS sequence"/>
</dbReference>
<dbReference type="GO" id="GO:0003700">
    <property type="term" value="F:DNA-binding transcription factor activity"/>
    <property type="evidence" value="ECO:0007669"/>
    <property type="project" value="InterPro"/>
</dbReference>
<sequence>MKHKIHQLDLNLLKVFTVLLEVRNTRKASERLFLSQPGVSRALARLRDFFEDELFIRSHYGLTPTPKALEIGDNIAPAMTLLFSALEPSDKFDSSQLEGRINIAMNGFIAPSIASNLCGIILEKAPNVEVVFSNWDRATPENILHDQIQLGLNYFPLEISKQLSQSVLTTDRFVLIGHKEHPLITGEESFENAAQLDIATLVIPNWNEHKAYVVNSLKSLNKECRMRLRSSYLDVILNSIQRTDMLFPCSESLANTLGSDFQKLLLPDDVIQPGGEIGLVVASKNRRTPLIKWLKECTQEAAAEIKTYNLSQ</sequence>
<evidence type="ECO:0000256" key="2">
    <source>
        <dbReference type="ARBA" id="ARBA00023015"/>
    </source>
</evidence>
<dbReference type="Pfam" id="PF03466">
    <property type="entry name" value="LysR_substrate"/>
    <property type="match status" value="1"/>
</dbReference>
<evidence type="ECO:0000313" key="6">
    <source>
        <dbReference type="EMBL" id="GEK12530.1"/>
    </source>
</evidence>
<evidence type="ECO:0000313" key="7">
    <source>
        <dbReference type="Proteomes" id="UP000321787"/>
    </source>
</evidence>
<dbReference type="InterPro" id="IPR000847">
    <property type="entry name" value="LysR_HTH_N"/>
</dbReference>
<evidence type="ECO:0000256" key="1">
    <source>
        <dbReference type="ARBA" id="ARBA00009437"/>
    </source>
</evidence>